<keyword evidence="11" id="KW-1185">Reference proteome</keyword>
<dbReference type="GO" id="GO:0000139">
    <property type="term" value="C:Golgi membrane"/>
    <property type="evidence" value="ECO:0007669"/>
    <property type="project" value="UniProtKB-SubCell"/>
</dbReference>
<reference evidence="10" key="1">
    <citation type="journal article" date="2021" name="Genome Biol. Evol.">
        <title>A High-Quality Reference Genome for a Parasitic Bivalve with Doubly Uniparental Inheritance (Bivalvia: Unionida).</title>
        <authorList>
            <person name="Smith C.H."/>
        </authorList>
    </citation>
    <scope>NUCLEOTIDE SEQUENCE</scope>
    <source>
        <strain evidence="10">CHS0354</strain>
    </source>
</reference>
<organism evidence="10 11">
    <name type="scientific">Potamilus streckersoni</name>
    <dbReference type="NCBI Taxonomy" id="2493646"/>
    <lineage>
        <taxon>Eukaryota</taxon>
        <taxon>Metazoa</taxon>
        <taxon>Spiralia</taxon>
        <taxon>Lophotrochozoa</taxon>
        <taxon>Mollusca</taxon>
        <taxon>Bivalvia</taxon>
        <taxon>Autobranchia</taxon>
        <taxon>Heteroconchia</taxon>
        <taxon>Palaeoheterodonta</taxon>
        <taxon>Unionida</taxon>
        <taxon>Unionoidea</taxon>
        <taxon>Unionidae</taxon>
        <taxon>Ambleminae</taxon>
        <taxon>Lampsilini</taxon>
        <taxon>Potamilus</taxon>
    </lineage>
</organism>
<dbReference type="PANTHER" id="PTHR12137">
    <property type="entry name" value="CARBOHYDRATE SULFOTRANSFERASE"/>
    <property type="match status" value="1"/>
</dbReference>
<evidence type="ECO:0000256" key="4">
    <source>
        <dbReference type="ARBA" id="ARBA00022692"/>
    </source>
</evidence>
<evidence type="ECO:0000256" key="9">
    <source>
        <dbReference type="RuleBase" id="RU364020"/>
    </source>
</evidence>
<evidence type="ECO:0000256" key="8">
    <source>
        <dbReference type="ARBA" id="ARBA00023180"/>
    </source>
</evidence>
<comment type="subcellular location">
    <subcellularLocation>
        <location evidence="1 9">Golgi apparatus membrane</location>
        <topology evidence="1 9">Single-pass type II membrane protein</topology>
    </subcellularLocation>
</comment>
<evidence type="ECO:0000313" key="10">
    <source>
        <dbReference type="EMBL" id="KAK3584673.1"/>
    </source>
</evidence>
<dbReference type="GO" id="GO:0008146">
    <property type="term" value="F:sulfotransferase activity"/>
    <property type="evidence" value="ECO:0007669"/>
    <property type="project" value="InterPro"/>
</dbReference>
<evidence type="ECO:0000256" key="5">
    <source>
        <dbReference type="ARBA" id="ARBA00022989"/>
    </source>
</evidence>
<sequence>MFPRKIIYWLRPISNKTICIITLILGFTPFLLLVSVGRTGYYQKPDAKVDLVLHRKVQNWATQPVTNATQNSFDTMEMRFVERRNHLQQQCQILRQYYHVQNSEMAVKEHLTIDKRHKLVYCAIEKIGCTFWKRIFQILIGFKNVSDPFHIQGIHAYEGYLTAKGMSFDTLYMLLRTSRKFMFVREPYERLLSGYVDKLFSPNAAYWNFIGKFVVSNFRTNPSPLSSECGHDLTFEEFARYFVYSQLTNERRDAHFVPNFEHCRPCEIDYDYIGKLETFEEDTLFLMHKFNISDKVQFKDFKSETERDAIVDAADYVFAMRAPIVKCMSFSEALFRCFRKLQIRGILSKNVQYPFPLNVERNININEFKEAMLDLHAISGPSEERLKNRQEAFIEAYSSLPLDLMENIRQAVFIDASLFGYEQFPSIIRNSEKVKETSFKYFSLPTFPKVENNLDLQNSSQAAFLYKETPMVGNVGSLQNIRVNA</sequence>
<dbReference type="GO" id="GO:0016051">
    <property type="term" value="P:carbohydrate biosynthetic process"/>
    <property type="evidence" value="ECO:0007669"/>
    <property type="project" value="InterPro"/>
</dbReference>
<dbReference type="InterPro" id="IPR018011">
    <property type="entry name" value="Carb_sulfotrans_8-10"/>
</dbReference>
<evidence type="ECO:0000256" key="6">
    <source>
        <dbReference type="ARBA" id="ARBA00023034"/>
    </source>
</evidence>
<keyword evidence="9" id="KW-0735">Signal-anchor</keyword>
<evidence type="ECO:0000256" key="2">
    <source>
        <dbReference type="ARBA" id="ARBA00006339"/>
    </source>
</evidence>
<accession>A0AAE0S3S5</accession>
<keyword evidence="3 9" id="KW-0808">Transferase</keyword>
<dbReference type="Pfam" id="PF03567">
    <property type="entry name" value="Sulfotransfer_2"/>
    <property type="match status" value="1"/>
</dbReference>
<reference evidence="10" key="3">
    <citation type="submission" date="2023-05" db="EMBL/GenBank/DDBJ databases">
        <authorList>
            <person name="Smith C.H."/>
        </authorList>
    </citation>
    <scope>NUCLEOTIDE SEQUENCE</scope>
    <source>
        <strain evidence="10">CHS0354</strain>
        <tissue evidence="10">Mantle</tissue>
    </source>
</reference>
<dbReference type="Proteomes" id="UP001195483">
    <property type="component" value="Unassembled WGS sequence"/>
</dbReference>
<keyword evidence="9" id="KW-0119">Carbohydrate metabolism</keyword>
<evidence type="ECO:0000256" key="7">
    <source>
        <dbReference type="ARBA" id="ARBA00023136"/>
    </source>
</evidence>
<keyword evidence="5" id="KW-1133">Transmembrane helix</keyword>
<comment type="caution">
    <text evidence="10">The sequence shown here is derived from an EMBL/GenBank/DDBJ whole genome shotgun (WGS) entry which is preliminary data.</text>
</comment>
<evidence type="ECO:0000256" key="3">
    <source>
        <dbReference type="ARBA" id="ARBA00022679"/>
    </source>
</evidence>
<keyword evidence="8 9" id="KW-0325">Glycoprotein</keyword>
<name>A0AAE0S3S5_9BIVA</name>
<evidence type="ECO:0000256" key="1">
    <source>
        <dbReference type="ARBA" id="ARBA00004323"/>
    </source>
</evidence>
<dbReference type="AlphaFoldDB" id="A0AAE0S3S5"/>
<proteinExistence type="inferred from homology"/>
<dbReference type="EMBL" id="JAEAOA010000126">
    <property type="protein sequence ID" value="KAK3584673.1"/>
    <property type="molecule type" value="Genomic_DNA"/>
</dbReference>
<keyword evidence="6 9" id="KW-0333">Golgi apparatus</keyword>
<dbReference type="PANTHER" id="PTHR12137:SF54">
    <property type="entry name" value="CARBOHYDRATE SULFOTRANSFERASE"/>
    <property type="match status" value="1"/>
</dbReference>
<comment type="similarity">
    <text evidence="2 9">Belongs to the sulfotransferase 2 family.</text>
</comment>
<evidence type="ECO:0000313" key="11">
    <source>
        <dbReference type="Proteomes" id="UP001195483"/>
    </source>
</evidence>
<keyword evidence="7" id="KW-0472">Membrane</keyword>
<protein>
    <recommendedName>
        <fullName evidence="9">Carbohydrate sulfotransferase</fullName>
        <ecNumber evidence="9">2.8.2.-</ecNumber>
    </recommendedName>
</protein>
<gene>
    <name evidence="10" type="ORF">CHS0354_001257</name>
</gene>
<dbReference type="InterPro" id="IPR005331">
    <property type="entry name" value="Sulfotransferase"/>
</dbReference>
<dbReference type="EC" id="2.8.2.-" evidence="9"/>
<reference evidence="10" key="2">
    <citation type="journal article" date="2021" name="Genome Biol. Evol.">
        <title>Developing a high-quality reference genome for a parasitic bivalve with doubly uniparental inheritance (Bivalvia: Unionida).</title>
        <authorList>
            <person name="Smith C.H."/>
        </authorList>
    </citation>
    <scope>NUCLEOTIDE SEQUENCE</scope>
    <source>
        <strain evidence="10">CHS0354</strain>
        <tissue evidence="10">Mantle</tissue>
    </source>
</reference>
<keyword evidence="4" id="KW-0812">Transmembrane</keyword>